<dbReference type="InterPro" id="IPR006016">
    <property type="entry name" value="UspA"/>
</dbReference>
<dbReference type="Gene3D" id="3.40.50.12370">
    <property type="match status" value="1"/>
</dbReference>
<dbReference type="AlphaFoldDB" id="A0A430KT27"/>
<comment type="function">
    <text evidence="4">Required for resistance to DNA-damaging agents.</text>
</comment>
<dbReference type="EMBL" id="RQXW01000004">
    <property type="protein sequence ID" value="RTE66636.1"/>
    <property type="molecule type" value="Genomic_DNA"/>
</dbReference>
<dbReference type="Pfam" id="PF00582">
    <property type="entry name" value="Usp"/>
    <property type="match status" value="1"/>
</dbReference>
<dbReference type="OrthoDB" id="239260at2"/>
<evidence type="ECO:0000259" key="5">
    <source>
        <dbReference type="Pfam" id="PF00582"/>
    </source>
</evidence>
<accession>A0A430KT27</accession>
<dbReference type="PRINTS" id="PR01438">
    <property type="entry name" value="UNVRSLSTRESS"/>
</dbReference>
<comment type="subcellular location">
    <subcellularLocation>
        <location evidence="1">Cytoplasm</location>
    </subcellularLocation>
</comment>
<dbReference type="RefSeq" id="WP_126157739.1">
    <property type="nucleotide sequence ID" value="NZ_RQXW01000004.1"/>
</dbReference>
<evidence type="ECO:0000256" key="2">
    <source>
        <dbReference type="ARBA" id="ARBA00008791"/>
    </source>
</evidence>
<evidence type="ECO:0000256" key="3">
    <source>
        <dbReference type="ARBA" id="ARBA00022490"/>
    </source>
</evidence>
<dbReference type="GO" id="GO:0005737">
    <property type="term" value="C:cytoplasm"/>
    <property type="evidence" value="ECO:0007669"/>
    <property type="project" value="UniProtKB-SubCell"/>
</dbReference>
<keyword evidence="7" id="KW-1185">Reference proteome</keyword>
<comment type="caution">
    <text evidence="6">The sequence shown here is derived from an EMBL/GenBank/DDBJ whole genome shotgun (WGS) entry which is preliminary data.</text>
</comment>
<reference evidence="6 7" key="1">
    <citation type="submission" date="2018-11" db="EMBL/GenBank/DDBJ databases">
        <title>The draft genome sequence of Amphritea opalescens ANRC-JH13T.</title>
        <authorList>
            <person name="Fang Z."/>
            <person name="Zhang Y."/>
            <person name="Han X."/>
        </authorList>
    </citation>
    <scope>NUCLEOTIDE SEQUENCE [LARGE SCALE GENOMIC DNA]</scope>
    <source>
        <strain evidence="6 7">ANRC-JH13</strain>
    </source>
</reference>
<sequence>MLLNKRLLLVLDQQDDISLALERCHLIASRLQSAVTIVWLGDDQVKAEQAMAELMTDGVAVDLRYSTRHKLLKQLAGLLSQQSFGLLIKSCDPRESGFMTSMDGHILRDLPCPVLLVKGDQLWQDGVVMAAVNALTHDPHQLQLNDDVLMVAAQIAVVTESALTTAVACPSAMMGADPVLQSENLIQAKAQEALAAQLSRLALTVQASAVGEGPVEYWIPEAAKQLKARLVVIGTRARGGLKGALIGNTAERILSRLDCDILVLRVGLSDEVVPLIK</sequence>
<organism evidence="6 7">
    <name type="scientific">Amphritea opalescens</name>
    <dbReference type="NCBI Taxonomy" id="2490544"/>
    <lineage>
        <taxon>Bacteria</taxon>
        <taxon>Pseudomonadati</taxon>
        <taxon>Pseudomonadota</taxon>
        <taxon>Gammaproteobacteria</taxon>
        <taxon>Oceanospirillales</taxon>
        <taxon>Oceanospirillaceae</taxon>
        <taxon>Amphritea</taxon>
    </lineage>
</organism>
<feature type="domain" description="UspA" evidence="5">
    <location>
        <begin position="151"/>
        <end position="265"/>
    </location>
</feature>
<protein>
    <recommendedName>
        <fullName evidence="5">UspA domain-containing protein</fullName>
    </recommendedName>
</protein>
<gene>
    <name evidence="6" type="ORF">EH243_06010</name>
</gene>
<evidence type="ECO:0000256" key="4">
    <source>
        <dbReference type="ARBA" id="ARBA00037131"/>
    </source>
</evidence>
<dbReference type="PANTHER" id="PTHR47892:SF1">
    <property type="entry name" value="UNIVERSAL STRESS PROTEIN E"/>
    <property type="match status" value="1"/>
</dbReference>
<proteinExistence type="inferred from homology"/>
<keyword evidence="3" id="KW-0963">Cytoplasm</keyword>
<evidence type="ECO:0000256" key="1">
    <source>
        <dbReference type="ARBA" id="ARBA00004496"/>
    </source>
</evidence>
<name>A0A430KT27_9GAMM</name>
<dbReference type="Proteomes" id="UP000283087">
    <property type="component" value="Unassembled WGS sequence"/>
</dbReference>
<dbReference type="SUPFAM" id="SSF52402">
    <property type="entry name" value="Adenine nucleotide alpha hydrolases-like"/>
    <property type="match status" value="2"/>
</dbReference>
<comment type="similarity">
    <text evidence="2">Belongs to the universal stress protein A family.</text>
</comment>
<evidence type="ECO:0000313" key="7">
    <source>
        <dbReference type="Proteomes" id="UP000283087"/>
    </source>
</evidence>
<dbReference type="InterPro" id="IPR006015">
    <property type="entry name" value="Universal_stress_UspA"/>
</dbReference>
<evidence type="ECO:0000313" key="6">
    <source>
        <dbReference type="EMBL" id="RTE66636.1"/>
    </source>
</evidence>
<dbReference type="PANTHER" id="PTHR47892">
    <property type="entry name" value="UNIVERSAL STRESS PROTEIN E"/>
    <property type="match status" value="1"/>
</dbReference>